<protein>
    <submittedName>
        <fullName evidence="4">Altered inheritance of mitochondria protein 3-like</fullName>
    </submittedName>
</protein>
<feature type="compositionally biased region" description="Low complexity" evidence="1">
    <location>
        <begin position="317"/>
        <end position="333"/>
    </location>
</feature>
<proteinExistence type="predicted"/>
<dbReference type="GeneID" id="115876889"/>
<feature type="chain" id="PRO_5026966885" evidence="2">
    <location>
        <begin position="20"/>
        <end position="341"/>
    </location>
</feature>
<dbReference type="OrthoDB" id="6784819at2759"/>
<dbReference type="InParanoid" id="A0A6J2XCB7"/>
<dbReference type="RefSeq" id="XP_030748781.1">
    <property type="nucleotide sequence ID" value="XM_030892921.1"/>
</dbReference>
<keyword evidence="2" id="KW-0732">Signal</keyword>
<dbReference type="Proteomes" id="UP000504635">
    <property type="component" value="Unplaced"/>
</dbReference>
<dbReference type="KEGG" id="soy:115876889"/>
<gene>
    <name evidence="4" type="primary">LOC115876889</name>
</gene>
<reference evidence="4" key="1">
    <citation type="submission" date="2025-08" db="UniProtKB">
        <authorList>
            <consortium name="RefSeq"/>
        </authorList>
    </citation>
    <scope>IDENTIFICATION</scope>
    <source>
        <tissue evidence="4">Gonads</tissue>
    </source>
</reference>
<evidence type="ECO:0000256" key="1">
    <source>
        <dbReference type="SAM" id="MobiDB-lite"/>
    </source>
</evidence>
<feature type="signal peptide" evidence="2">
    <location>
        <begin position="1"/>
        <end position="19"/>
    </location>
</feature>
<accession>A0A6J2XCB7</accession>
<dbReference type="AlphaFoldDB" id="A0A6J2XCB7"/>
<organism evidence="3 4">
    <name type="scientific">Sitophilus oryzae</name>
    <name type="common">Rice weevil</name>
    <name type="synonym">Curculio oryzae</name>
    <dbReference type="NCBI Taxonomy" id="7048"/>
    <lineage>
        <taxon>Eukaryota</taxon>
        <taxon>Metazoa</taxon>
        <taxon>Ecdysozoa</taxon>
        <taxon>Arthropoda</taxon>
        <taxon>Hexapoda</taxon>
        <taxon>Insecta</taxon>
        <taxon>Pterygota</taxon>
        <taxon>Neoptera</taxon>
        <taxon>Endopterygota</taxon>
        <taxon>Coleoptera</taxon>
        <taxon>Polyphaga</taxon>
        <taxon>Cucujiformia</taxon>
        <taxon>Curculionidae</taxon>
        <taxon>Dryophthorinae</taxon>
        <taxon>Sitophilus</taxon>
    </lineage>
</organism>
<sequence length="341" mass="39876">MLISVILANLLILVEQCQSQVLRNDRQYSIQYELQTYTQESEFLQASRPKANQYQYQYELAQNYQPEAIYQQSYAPSSVTSTRVSRPKQEKNQPVVEQYLKEVTPTTKTVYEPIPYQYSNQVPILKQAQYVLEQEPQQRPYVPQSKYEIPEAATASPVAQNTLAYHNVLLAHQNAIYDKQRTPNQPQKPSQGPPPKSAIFITQSIPKKPKVVKIVKPKTSTLDEEIDYLTKLQYRQQQLQQQSKDNEANQFKYQSRIPQYAKPELLTAEEEQAQIHQPRIASPLLLAKPIKVQRLPSYQPQYQQSITYQPEIAYQHQPQQYEQPQLIQYQPQPREQLRENL</sequence>
<keyword evidence="3" id="KW-1185">Reference proteome</keyword>
<evidence type="ECO:0000256" key="2">
    <source>
        <dbReference type="SAM" id="SignalP"/>
    </source>
</evidence>
<evidence type="ECO:0000313" key="3">
    <source>
        <dbReference type="Proteomes" id="UP000504635"/>
    </source>
</evidence>
<name>A0A6J2XCB7_SITOR</name>
<evidence type="ECO:0000313" key="4">
    <source>
        <dbReference type="RefSeq" id="XP_030748781.1"/>
    </source>
</evidence>
<feature type="region of interest" description="Disordered" evidence="1">
    <location>
        <begin position="317"/>
        <end position="341"/>
    </location>
</feature>